<reference evidence="8 9" key="2">
    <citation type="submission" date="2014-05" db="EMBL/GenBank/DDBJ databases">
        <title>Draft genome sequence of Halobacillus karajensis HK-03.</title>
        <authorList>
            <person name="Khelaifia S."/>
            <person name="Croce O."/>
            <person name="Lagier J.C."/>
            <person name="Raoult D."/>
        </authorList>
    </citation>
    <scope>NUCLEOTIDE SEQUENCE [LARGE SCALE GENOMIC DNA]</scope>
    <source>
        <strain evidence="8 9">HD-03</strain>
    </source>
</reference>
<name>A0A024P5G3_9BACI</name>
<dbReference type="PANTHER" id="PTHR40064:SF1">
    <property type="entry name" value="MEMBRANE PROTEIN"/>
    <property type="match status" value="1"/>
</dbReference>
<dbReference type="InterPro" id="IPR038323">
    <property type="entry name" value="ArAE_1_C_sf"/>
</dbReference>
<accession>A0A024P5G3</accession>
<dbReference type="InterPro" id="IPR052984">
    <property type="entry name" value="UPF0421"/>
</dbReference>
<keyword evidence="3 6" id="KW-0812">Transmembrane</keyword>
<feature type="domain" description="Putative aromatic acid exporter C-terminal" evidence="7">
    <location>
        <begin position="153"/>
        <end position="317"/>
    </location>
</feature>
<dbReference type="InterPro" id="IPR021062">
    <property type="entry name" value="ArAE_1_C"/>
</dbReference>
<feature type="transmembrane region" description="Helical" evidence="6">
    <location>
        <begin position="85"/>
        <end position="115"/>
    </location>
</feature>
<sequence>MKTEVRNVVRIGYRTIKTALGTPFAIWMAQLLQLENFASAGILTILCIQITRKRSFLSAWHRFSACLLAMAFSFIFFEFLGYNPIAIGLMLFAFIPATVWFKITPGIVTSSVIILHLYGSGDIGWSIIWNEVLLITVGIGTALLLNLYMPSLEKKLNQYRDQVEKNFSIILKEIAQFLREGDNDWTGKELTETANLLERAKSLSFRDVENHLLRSHNHFYHYFHMRTKQFELLERMLPLVSRISTSDVHGVRMADFFDDLAEAVHPGNTAVIYLRMLKEMKEEFRQDKLPETREEFEVRASLYHLLNEIEEYLIIKRSFKKSDV</sequence>
<keyword evidence="5 6" id="KW-0472">Membrane</keyword>
<dbReference type="Proteomes" id="UP000028868">
    <property type="component" value="Unassembled WGS sequence"/>
</dbReference>
<dbReference type="Pfam" id="PF11728">
    <property type="entry name" value="ArAE_1_C"/>
    <property type="match status" value="1"/>
</dbReference>
<dbReference type="PANTHER" id="PTHR40064">
    <property type="entry name" value="MEMBRANE PROTEIN-RELATED"/>
    <property type="match status" value="1"/>
</dbReference>
<evidence type="ECO:0000313" key="8">
    <source>
        <dbReference type="EMBL" id="CDQ24274.1"/>
    </source>
</evidence>
<evidence type="ECO:0000259" key="7">
    <source>
        <dbReference type="Pfam" id="PF11728"/>
    </source>
</evidence>
<evidence type="ECO:0000256" key="4">
    <source>
        <dbReference type="ARBA" id="ARBA00022989"/>
    </source>
</evidence>
<comment type="caution">
    <text evidence="8">The sequence shown here is derived from an EMBL/GenBank/DDBJ whole genome shotgun (WGS) entry which is preliminary data.</text>
</comment>
<evidence type="ECO:0000256" key="3">
    <source>
        <dbReference type="ARBA" id="ARBA00022692"/>
    </source>
</evidence>
<keyword evidence="2" id="KW-1003">Cell membrane</keyword>
<proteinExistence type="predicted"/>
<gene>
    <name evidence="8" type="ORF">BN983_02546</name>
</gene>
<feature type="transmembrane region" description="Helical" evidence="6">
    <location>
        <begin position="60"/>
        <end position="79"/>
    </location>
</feature>
<evidence type="ECO:0000256" key="2">
    <source>
        <dbReference type="ARBA" id="ARBA00022475"/>
    </source>
</evidence>
<keyword evidence="9" id="KW-1185">Reference proteome</keyword>
<dbReference type="InterPro" id="IPR010343">
    <property type="entry name" value="ArAE_1"/>
</dbReference>
<evidence type="ECO:0000256" key="6">
    <source>
        <dbReference type="SAM" id="Phobius"/>
    </source>
</evidence>
<dbReference type="Pfam" id="PF06081">
    <property type="entry name" value="ArAE_1"/>
    <property type="match status" value="1"/>
</dbReference>
<dbReference type="Gene3D" id="1.20.120.940">
    <property type="entry name" value="Putative aromatic acid exporter, C-terminal domain"/>
    <property type="match status" value="1"/>
</dbReference>
<reference evidence="9" key="1">
    <citation type="submission" date="2014-03" db="EMBL/GenBank/DDBJ databases">
        <authorList>
            <person name="Urmite Genomes U."/>
        </authorList>
    </citation>
    <scope>NUCLEOTIDE SEQUENCE [LARGE SCALE GENOMIC DNA]</scope>
    <source>
        <strain evidence="9">HD-03</strain>
    </source>
</reference>
<organism evidence="8 9">
    <name type="scientific">Halobacillus karajensis</name>
    <dbReference type="NCBI Taxonomy" id="195088"/>
    <lineage>
        <taxon>Bacteria</taxon>
        <taxon>Bacillati</taxon>
        <taxon>Bacillota</taxon>
        <taxon>Bacilli</taxon>
        <taxon>Bacillales</taxon>
        <taxon>Bacillaceae</taxon>
        <taxon>Halobacillus</taxon>
    </lineage>
</organism>
<dbReference type="EMBL" id="CCDI010000003">
    <property type="protein sequence ID" value="CDQ24274.1"/>
    <property type="molecule type" value="Genomic_DNA"/>
</dbReference>
<protein>
    <submittedName>
        <fullName evidence="8">Membrane protein</fullName>
    </submittedName>
</protein>
<evidence type="ECO:0000313" key="9">
    <source>
        <dbReference type="Proteomes" id="UP000028868"/>
    </source>
</evidence>
<dbReference type="AlphaFoldDB" id="A0A024P5G3"/>
<dbReference type="GO" id="GO:0005886">
    <property type="term" value="C:plasma membrane"/>
    <property type="evidence" value="ECO:0007669"/>
    <property type="project" value="UniProtKB-SubCell"/>
</dbReference>
<evidence type="ECO:0000256" key="5">
    <source>
        <dbReference type="ARBA" id="ARBA00023136"/>
    </source>
</evidence>
<comment type="subcellular location">
    <subcellularLocation>
        <location evidence="1">Cell membrane</location>
        <topology evidence="1">Multi-pass membrane protein</topology>
    </subcellularLocation>
</comment>
<keyword evidence="4 6" id="KW-1133">Transmembrane helix</keyword>
<feature type="transmembrane region" description="Helical" evidence="6">
    <location>
        <begin position="127"/>
        <end position="149"/>
    </location>
</feature>
<evidence type="ECO:0000256" key="1">
    <source>
        <dbReference type="ARBA" id="ARBA00004651"/>
    </source>
</evidence>